<gene>
    <name evidence="11" type="ORF">GCK32_000614</name>
</gene>
<evidence type="ECO:0000256" key="5">
    <source>
        <dbReference type="ARBA" id="ARBA00022701"/>
    </source>
</evidence>
<evidence type="ECO:0000256" key="7">
    <source>
        <dbReference type="ARBA" id="ARBA00022927"/>
    </source>
</evidence>
<comment type="similarity">
    <text evidence="10">Belongs to the dynein light chain family.</text>
</comment>
<keyword evidence="10" id="KW-0243">Dynein</keyword>
<evidence type="ECO:0000256" key="9">
    <source>
        <dbReference type="ARBA" id="ARBA00023242"/>
    </source>
</evidence>
<evidence type="ECO:0000256" key="10">
    <source>
        <dbReference type="RuleBase" id="RU365010"/>
    </source>
</evidence>
<organism evidence="11 12">
    <name type="scientific">Trichostrongylus colubriformis</name>
    <name type="common">Black scour worm</name>
    <dbReference type="NCBI Taxonomy" id="6319"/>
    <lineage>
        <taxon>Eukaryota</taxon>
        <taxon>Metazoa</taxon>
        <taxon>Ecdysozoa</taxon>
        <taxon>Nematoda</taxon>
        <taxon>Chromadorea</taxon>
        <taxon>Rhabditida</taxon>
        <taxon>Rhabditina</taxon>
        <taxon>Rhabditomorpha</taxon>
        <taxon>Strongyloidea</taxon>
        <taxon>Trichostrongylidae</taxon>
        <taxon>Trichostrongylus</taxon>
    </lineage>
</organism>
<comment type="caution">
    <text evidence="11">The sequence shown here is derived from an EMBL/GenBank/DDBJ whole genome shotgun (WGS) entry which is preliminary data.</text>
</comment>
<dbReference type="FunFam" id="3.30.740.10:FF:000005">
    <property type="entry name" value="Dynein light chain"/>
    <property type="match status" value="1"/>
</dbReference>
<dbReference type="Proteomes" id="UP001331761">
    <property type="component" value="Unassembled WGS sequence"/>
</dbReference>
<dbReference type="PANTHER" id="PTHR11886:SF35">
    <property type="entry name" value="DYNEIN LIGHT CHAIN"/>
    <property type="match status" value="1"/>
</dbReference>
<keyword evidence="6" id="KW-0509">mRNA transport</keyword>
<dbReference type="GO" id="GO:0005874">
    <property type="term" value="C:microtubule"/>
    <property type="evidence" value="ECO:0007669"/>
    <property type="project" value="UniProtKB-KW"/>
</dbReference>
<dbReference type="Gene3D" id="3.30.740.10">
    <property type="entry name" value="Protein Inhibitor Of Neuronal Nitric Oxide Synthase"/>
    <property type="match status" value="1"/>
</dbReference>
<keyword evidence="4 10" id="KW-0963">Cytoplasm</keyword>
<dbReference type="Pfam" id="PF01221">
    <property type="entry name" value="Dynein_light"/>
    <property type="match status" value="1"/>
</dbReference>
<dbReference type="PANTHER" id="PTHR11886">
    <property type="entry name" value="DYNEIN LIGHT CHAIN"/>
    <property type="match status" value="1"/>
</dbReference>
<dbReference type="GO" id="GO:0045505">
    <property type="term" value="F:dynein intermediate chain binding"/>
    <property type="evidence" value="ECO:0007669"/>
    <property type="project" value="TreeGrafter"/>
</dbReference>
<keyword evidence="8 10" id="KW-0206">Cytoskeleton</keyword>
<proteinExistence type="inferred from homology"/>
<keyword evidence="7" id="KW-0653">Protein transport</keyword>
<accession>A0AAN8FT15</accession>
<dbReference type="GO" id="GO:0007017">
    <property type="term" value="P:microtubule-based process"/>
    <property type="evidence" value="ECO:0007669"/>
    <property type="project" value="InterPro"/>
</dbReference>
<evidence type="ECO:0000256" key="2">
    <source>
        <dbReference type="ARBA" id="ARBA00004245"/>
    </source>
</evidence>
<dbReference type="AlphaFoldDB" id="A0AAN8FT15"/>
<sequence length="105" mass="12405">MDRRNGCCKKRILPPPPRRDVIIKSTDMSVEMQREVVSVVCRACEKYCLEKDIATFIKHELDRKYGHPWHCVVGRNYGSFVTHETYHFMYLYVRKTAVMIFKSGC</sequence>
<keyword evidence="3" id="KW-0813">Transport</keyword>
<dbReference type="EMBL" id="WIXE01004482">
    <property type="protein sequence ID" value="KAK5983004.1"/>
    <property type="molecule type" value="Genomic_DNA"/>
</dbReference>
<evidence type="ECO:0000256" key="1">
    <source>
        <dbReference type="ARBA" id="ARBA00004123"/>
    </source>
</evidence>
<keyword evidence="5 10" id="KW-0493">Microtubule</keyword>
<evidence type="ECO:0000256" key="6">
    <source>
        <dbReference type="ARBA" id="ARBA00022816"/>
    </source>
</evidence>
<evidence type="ECO:0000256" key="3">
    <source>
        <dbReference type="ARBA" id="ARBA00022448"/>
    </source>
</evidence>
<dbReference type="InterPro" id="IPR037177">
    <property type="entry name" value="DLC_sf"/>
</dbReference>
<dbReference type="GO" id="GO:0005634">
    <property type="term" value="C:nucleus"/>
    <property type="evidence" value="ECO:0007669"/>
    <property type="project" value="UniProtKB-SubCell"/>
</dbReference>
<dbReference type="CDD" id="cd21452">
    <property type="entry name" value="DLC-like_DYNLL1_DYNLL2"/>
    <property type="match status" value="1"/>
</dbReference>
<evidence type="ECO:0000256" key="4">
    <source>
        <dbReference type="ARBA" id="ARBA00022490"/>
    </source>
</evidence>
<dbReference type="InterPro" id="IPR001372">
    <property type="entry name" value="Dynein_light_chain_typ-1/2"/>
</dbReference>
<comment type="subcellular location">
    <subcellularLocation>
        <location evidence="2 10">Cytoplasm</location>
        <location evidence="2 10">Cytoskeleton</location>
    </subcellularLocation>
    <subcellularLocation>
        <location evidence="1">Nucleus</location>
    </subcellularLocation>
</comment>
<name>A0AAN8FT15_TRICO</name>
<evidence type="ECO:0000313" key="12">
    <source>
        <dbReference type="Proteomes" id="UP001331761"/>
    </source>
</evidence>
<evidence type="ECO:0000313" key="11">
    <source>
        <dbReference type="EMBL" id="KAK5983004.1"/>
    </source>
</evidence>
<dbReference type="GO" id="GO:0015031">
    <property type="term" value="P:protein transport"/>
    <property type="evidence" value="ECO:0007669"/>
    <property type="project" value="UniProtKB-KW"/>
</dbReference>
<evidence type="ECO:0000256" key="8">
    <source>
        <dbReference type="ARBA" id="ARBA00023212"/>
    </source>
</evidence>
<keyword evidence="12" id="KW-1185">Reference proteome</keyword>
<reference evidence="11 12" key="1">
    <citation type="submission" date="2019-10" db="EMBL/GenBank/DDBJ databases">
        <title>Assembly and Annotation for the nematode Trichostrongylus colubriformis.</title>
        <authorList>
            <person name="Martin J."/>
        </authorList>
    </citation>
    <scope>NUCLEOTIDE SEQUENCE [LARGE SCALE GENOMIC DNA]</scope>
    <source>
        <strain evidence="11">G859</strain>
        <tissue evidence="11">Whole worm</tissue>
    </source>
</reference>
<dbReference type="GO" id="GO:0051028">
    <property type="term" value="P:mRNA transport"/>
    <property type="evidence" value="ECO:0007669"/>
    <property type="project" value="UniProtKB-KW"/>
</dbReference>
<keyword evidence="10" id="KW-0505">Motor protein</keyword>
<keyword evidence="9" id="KW-0539">Nucleus</keyword>
<protein>
    <recommendedName>
        <fullName evidence="10">Dynein light chain</fullName>
    </recommendedName>
</protein>
<dbReference type="SUPFAM" id="SSF54648">
    <property type="entry name" value="DLC"/>
    <property type="match status" value="1"/>
</dbReference>
<dbReference type="GO" id="GO:0005868">
    <property type="term" value="C:cytoplasmic dynein complex"/>
    <property type="evidence" value="ECO:0007669"/>
    <property type="project" value="TreeGrafter"/>
</dbReference>
<dbReference type="SMART" id="SM01375">
    <property type="entry name" value="Dynein_light"/>
    <property type="match status" value="1"/>
</dbReference>